<evidence type="ECO:0000256" key="1">
    <source>
        <dbReference type="ARBA" id="ARBA00022670"/>
    </source>
</evidence>
<dbReference type="GO" id="GO:0004252">
    <property type="term" value="F:serine-type endopeptidase activity"/>
    <property type="evidence" value="ECO:0007669"/>
    <property type="project" value="InterPro"/>
</dbReference>
<organism evidence="4 5">
    <name type="scientific">Candidatus Bacteroides pullicola</name>
    <dbReference type="NCBI Taxonomy" id="2838475"/>
    <lineage>
        <taxon>Bacteria</taxon>
        <taxon>Pseudomonadati</taxon>
        <taxon>Bacteroidota</taxon>
        <taxon>Bacteroidia</taxon>
        <taxon>Bacteroidales</taxon>
        <taxon>Bacteroidaceae</taxon>
        <taxon>Bacteroides</taxon>
    </lineage>
</organism>
<dbReference type="Pfam" id="PF13365">
    <property type="entry name" value="Trypsin_2"/>
    <property type="match status" value="1"/>
</dbReference>
<feature type="chain" id="PRO_5039467786" evidence="3">
    <location>
        <begin position="21"/>
        <end position="637"/>
    </location>
</feature>
<keyword evidence="1 4" id="KW-0645">Protease</keyword>
<evidence type="ECO:0000313" key="4">
    <source>
        <dbReference type="EMBL" id="HIY87141.1"/>
    </source>
</evidence>
<evidence type="ECO:0000313" key="5">
    <source>
        <dbReference type="Proteomes" id="UP000886851"/>
    </source>
</evidence>
<dbReference type="GO" id="GO:0006508">
    <property type="term" value="P:proteolysis"/>
    <property type="evidence" value="ECO:0007669"/>
    <property type="project" value="UniProtKB-KW"/>
</dbReference>
<keyword evidence="3" id="KW-0732">Signal</keyword>
<evidence type="ECO:0000256" key="2">
    <source>
        <dbReference type="ARBA" id="ARBA00022801"/>
    </source>
</evidence>
<accession>A0A9D1ZGJ8</accession>
<feature type="signal peptide" evidence="3">
    <location>
        <begin position="1"/>
        <end position="20"/>
    </location>
</feature>
<dbReference type="AlphaFoldDB" id="A0A9D1ZGJ8"/>
<dbReference type="InterPro" id="IPR009003">
    <property type="entry name" value="Peptidase_S1_PA"/>
</dbReference>
<dbReference type="InterPro" id="IPR001940">
    <property type="entry name" value="Peptidase_S1C"/>
</dbReference>
<dbReference type="PANTHER" id="PTHR43343">
    <property type="entry name" value="PEPTIDASE S12"/>
    <property type="match status" value="1"/>
</dbReference>
<evidence type="ECO:0000256" key="3">
    <source>
        <dbReference type="SAM" id="SignalP"/>
    </source>
</evidence>
<reference evidence="4" key="2">
    <citation type="submission" date="2021-04" db="EMBL/GenBank/DDBJ databases">
        <authorList>
            <person name="Gilroy R."/>
        </authorList>
    </citation>
    <scope>NUCLEOTIDE SEQUENCE</scope>
    <source>
        <strain evidence="4">Gambia2-208</strain>
    </source>
</reference>
<reference evidence="4" key="1">
    <citation type="journal article" date="2021" name="PeerJ">
        <title>Extensive microbial diversity within the chicken gut microbiome revealed by metagenomics and culture.</title>
        <authorList>
            <person name="Gilroy R."/>
            <person name="Ravi A."/>
            <person name="Getino M."/>
            <person name="Pursley I."/>
            <person name="Horton D.L."/>
            <person name="Alikhan N.F."/>
            <person name="Baker D."/>
            <person name="Gharbi K."/>
            <person name="Hall N."/>
            <person name="Watson M."/>
            <person name="Adriaenssens E.M."/>
            <person name="Foster-Nyarko E."/>
            <person name="Jarju S."/>
            <person name="Secka A."/>
            <person name="Antonio M."/>
            <person name="Oren A."/>
            <person name="Chaudhuri R.R."/>
            <person name="La Ragione R."/>
            <person name="Hildebrand F."/>
            <person name="Pallen M.J."/>
        </authorList>
    </citation>
    <scope>NUCLEOTIDE SEQUENCE</scope>
    <source>
        <strain evidence="4">Gambia2-208</strain>
    </source>
</reference>
<protein>
    <submittedName>
        <fullName evidence="4">Serine protease</fullName>
    </submittedName>
</protein>
<dbReference type="PRINTS" id="PR00834">
    <property type="entry name" value="PROTEASES2C"/>
</dbReference>
<proteinExistence type="predicted"/>
<gene>
    <name evidence="4" type="ORF">H9824_00325</name>
</gene>
<sequence>MCRICFIFIVVWFAMSNTYAQVTTYFYGRNKVQSKNETAALYSVEIYENNTRVTIELIPTKNRSRMNYWSSINTVIKLPNGDELPIIGFLRNNTVDTAPFSGNWGWDKVKEGQKYYYTLVFDGKIPPGVTSFTLEDKGVPQLDGWGSWYTAHGYGFSGYTLNNPRKGGTSWTEFSVRKFATDNNDGICGIYESSEDNGYKLGCVKQNGEYILVYLGSKEPISWWAEGDMKAKLRASATTGFFKADWIMKDKSIEPDWYIVFDGGSMKTIWKSDEDFYLKMYPTSKNVGTISQQERWSGTGFALNNGYIVTNYHVIENAKSISIQGIKGDFTSKYNATVIATDRYNDLAILQISDNNFNGFGAIPYKVKTSVSEVGEEVFVLGYPLTSTMGDEIKLTTGVISSKTGFQGDVSLYQISAPIQPGNSGGPLFDNKGNLIGVVSAKHKGAENVGYAIKTSYLKNLVESSTSTSILPNNNQVVGQPLTEKVKKIKNYVFMITCSNVSGSSTNSVSSPSFSTSIRTIENPTVSRTTAERAKIKRVILAKDYTAIEITSNNQSGNSYYQWCNIDRNTYILVNGTRYTLTRTDDIQIAPEKTYFSYAGQSITFTLYFPPISDMTTSIDLIESVDSEWKFYGIKIR</sequence>
<comment type="caution">
    <text evidence="4">The sequence shown here is derived from an EMBL/GenBank/DDBJ whole genome shotgun (WGS) entry which is preliminary data.</text>
</comment>
<keyword evidence="2" id="KW-0378">Hydrolase</keyword>
<dbReference type="EMBL" id="DXCV01000003">
    <property type="protein sequence ID" value="HIY87141.1"/>
    <property type="molecule type" value="Genomic_DNA"/>
</dbReference>
<dbReference type="InterPro" id="IPR051201">
    <property type="entry name" value="Chloro_Bact_Ser_Proteases"/>
</dbReference>
<name>A0A9D1ZGJ8_9BACE</name>
<dbReference type="SUPFAM" id="SSF50494">
    <property type="entry name" value="Trypsin-like serine proteases"/>
    <property type="match status" value="1"/>
</dbReference>
<dbReference type="PANTHER" id="PTHR43343:SF3">
    <property type="entry name" value="PROTEASE DO-LIKE 8, CHLOROPLASTIC"/>
    <property type="match status" value="1"/>
</dbReference>
<dbReference type="Gene3D" id="2.40.10.120">
    <property type="match status" value="1"/>
</dbReference>
<dbReference type="Proteomes" id="UP000886851">
    <property type="component" value="Unassembled WGS sequence"/>
</dbReference>